<dbReference type="InterPro" id="IPR028349">
    <property type="entry name" value="PafC-like"/>
</dbReference>
<evidence type="ECO:0000256" key="1">
    <source>
        <dbReference type="ARBA" id="ARBA00023015"/>
    </source>
</evidence>
<accession>A0ABT4DYV9</accession>
<dbReference type="PIRSF" id="PIRSF016838">
    <property type="entry name" value="PafC"/>
    <property type="match status" value="1"/>
</dbReference>
<dbReference type="Gene3D" id="1.10.10.10">
    <property type="entry name" value="Winged helix-like DNA-binding domain superfamily/Winged helix DNA-binding domain"/>
    <property type="match status" value="1"/>
</dbReference>
<dbReference type="SUPFAM" id="SSF46785">
    <property type="entry name" value="Winged helix' DNA-binding domain"/>
    <property type="match status" value="1"/>
</dbReference>
<sequence length="317" mass="35815">MRADRLLSILLLLQNHGKMTSRELARRLEVSERTIFRDMEALCTAGIPVYADRGSTGGWALTEGYRTRLTGMKAQELMSLLLMNSSSLVDDLGLRGEFDSACLKLLAASPAELRRDAEVARERIHVDGAGWHQTSESSTYLPVVQEAVWEERTLRIEYERHDGLVTRTIHPLGLVAKRSVWYVVADTDGGLRSYRLSRVRHAELLEEAFARPAGFNLAAYWEQSTAQFQSSLPRYPARVRLNDRLLPRFTRERYVKVLHTVPADDGWSEADVEFDTLDSAAEMILGFGSFMEAIAPAELRSRVISEAKAILARYKEL</sequence>
<dbReference type="InterPro" id="IPR026881">
    <property type="entry name" value="WYL_dom"/>
</dbReference>
<keyword evidence="2" id="KW-0804">Transcription</keyword>
<keyword evidence="5" id="KW-1185">Reference proteome</keyword>
<proteinExistence type="predicted"/>
<evidence type="ECO:0000313" key="5">
    <source>
        <dbReference type="Proteomes" id="UP001207626"/>
    </source>
</evidence>
<dbReference type="Pfam" id="PF13280">
    <property type="entry name" value="WYL"/>
    <property type="match status" value="1"/>
</dbReference>
<keyword evidence="1" id="KW-0805">Transcription regulation</keyword>
<name>A0ABT4DYV9_9BACL</name>
<dbReference type="InterPro" id="IPR051534">
    <property type="entry name" value="CBASS_pafABC_assoc_protein"/>
</dbReference>
<protein>
    <submittedName>
        <fullName evidence="4">WYL domain-containing protein</fullName>
    </submittedName>
</protein>
<feature type="domain" description="HTH deoR-type" evidence="3">
    <location>
        <begin position="2"/>
        <end position="57"/>
    </location>
</feature>
<dbReference type="Pfam" id="PF08279">
    <property type="entry name" value="HTH_11"/>
    <property type="match status" value="1"/>
</dbReference>
<dbReference type="InterPro" id="IPR001034">
    <property type="entry name" value="DeoR_HTH"/>
</dbReference>
<dbReference type="InterPro" id="IPR013196">
    <property type="entry name" value="HTH_11"/>
</dbReference>
<dbReference type="PROSITE" id="PS51000">
    <property type="entry name" value="HTH_DEOR_2"/>
    <property type="match status" value="1"/>
</dbReference>
<dbReference type="Proteomes" id="UP001207626">
    <property type="component" value="Unassembled WGS sequence"/>
</dbReference>
<dbReference type="InterPro" id="IPR036388">
    <property type="entry name" value="WH-like_DNA-bd_sf"/>
</dbReference>
<comment type="caution">
    <text evidence="4">The sequence shown here is derived from an EMBL/GenBank/DDBJ whole genome shotgun (WGS) entry which is preliminary data.</text>
</comment>
<evidence type="ECO:0000313" key="4">
    <source>
        <dbReference type="EMBL" id="MCY9521463.1"/>
    </source>
</evidence>
<dbReference type="RefSeq" id="WP_268601623.1">
    <property type="nucleotide sequence ID" value="NZ_JAMDLV010000006.1"/>
</dbReference>
<dbReference type="PROSITE" id="PS52050">
    <property type="entry name" value="WYL"/>
    <property type="match status" value="1"/>
</dbReference>
<dbReference type="InterPro" id="IPR036390">
    <property type="entry name" value="WH_DNA-bd_sf"/>
</dbReference>
<dbReference type="EMBL" id="JAMDLW010000023">
    <property type="protein sequence ID" value="MCY9521463.1"/>
    <property type="molecule type" value="Genomic_DNA"/>
</dbReference>
<dbReference type="PANTHER" id="PTHR34580">
    <property type="match status" value="1"/>
</dbReference>
<reference evidence="4 5" key="1">
    <citation type="submission" date="2022-05" db="EMBL/GenBank/DDBJ databases">
        <title>Genome Sequencing of Bee-Associated Microbes.</title>
        <authorList>
            <person name="Dunlap C."/>
        </authorList>
    </citation>
    <scope>NUCLEOTIDE SEQUENCE [LARGE SCALE GENOMIC DNA]</scope>
    <source>
        <strain evidence="4 5">NRRL NRS-1438</strain>
    </source>
</reference>
<evidence type="ECO:0000259" key="3">
    <source>
        <dbReference type="PROSITE" id="PS51000"/>
    </source>
</evidence>
<evidence type="ECO:0000256" key="2">
    <source>
        <dbReference type="ARBA" id="ARBA00023163"/>
    </source>
</evidence>
<dbReference type="InterPro" id="IPR057727">
    <property type="entry name" value="WCX_dom"/>
</dbReference>
<gene>
    <name evidence="4" type="ORF">M5X09_17620</name>
</gene>
<organism evidence="4 5">
    <name type="scientific">Paenibacillus apiarius</name>
    <dbReference type="NCBI Taxonomy" id="46240"/>
    <lineage>
        <taxon>Bacteria</taxon>
        <taxon>Bacillati</taxon>
        <taxon>Bacillota</taxon>
        <taxon>Bacilli</taxon>
        <taxon>Bacillales</taxon>
        <taxon>Paenibacillaceae</taxon>
        <taxon>Paenibacillus</taxon>
    </lineage>
</organism>
<dbReference type="PANTHER" id="PTHR34580:SF1">
    <property type="entry name" value="PROTEIN PAFC"/>
    <property type="match status" value="1"/>
</dbReference>
<dbReference type="Pfam" id="PF25583">
    <property type="entry name" value="WCX"/>
    <property type="match status" value="1"/>
</dbReference>